<evidence type="ECO:0000259" key="2">
    <source>
        <dbReference type="Pfam" id="PF12849"/>
    </source>
</evidence>
<accession>A0A5J4RSJ5</accession>
<dbReference type="Pfam" id="PF12849">
    <property type="entry name" value="PBP_like_2"/>
    <property type="match status" value="1"/>
</dbReference>
<dbReference type="PROSITE" id="PS51257">
    <property type="entry name" value="PROKAR_LIPOPROTEIN"/>
    <property type="match status" value="1"/>
</dbReference>
<feature type="domain" description="PBP" evidence="2">
    <location>
        <begin position="28"/>
        <end position="293"/>
    </location>
</feature>
<dbReference type="Gene3D" id="3.40.190.10">
    <property type="entry name" value="Periplasmic binding protein-like II"/>
    <property type="match status" value="2"/>
</dbReference>
<reference evidence="3" key="1">
    <citation type="submission" date="2019-03" db="EMBL/GenBank/DDBJ databases">
        <title>Single cell metagenomics reveals metabolic interactions within the superorganism composed of flagellate Streblomastix strix and complex community of Bacteroidetes bacteria on its surface.</title>
        <authorList>
            <person name="Treitli S.C."/>
            <person name="Kolisko M."/>
            <person name="Husnik F."/>
            <person name="Keeling P."/>
            <person name="Hampl V."/>
        </authorList>
    </citation>
    <scope>NUCLEOTIDE SEQUENCE</scope>
    <source>
        <strain evidence="3">STM</strain>
    </source>
</reference>
<proteinExistence type="predicted"/>
<dbReference type="PANTHER" id="PTHR30570:SF1">
    <property type="entry name" value="PHOSPHATE-BINDING PROTEIN PSTS"/>
    <property type="match status" value="1"/>
</dbReference>
<dbReference type="PANTHER" id="PTHR30570">
    <property type="entry name" value="PERIPLASMIC PHOSPHATE BINDING COMPONENT OF PHOSPHATE ABC TRANSPORTER"/>
    <property type="match status" value="1"/>
</dbReference>
<dbReference type="EMBL" id="SNRY01000809">
    <property type="protein sequence ID" value="KAA6336295.1"/>
    <property type="molecule type" value="Genomic_DNA"/>
</dbReference>
<protein>
    <submittedName>
        <fullName evidence="3">Phosphate-binding protein PstS</fullName>
    </submittedName>
</protein>
<name>A0A5J4RSJ5_9ZZZZ</name>
<organism evidence="3">
    <name type="scientific">termite gut metagenome</name>
    <dbReference type="NCBI Taxonomy" id="433724"/>
    <lineage>
        <taxon>unclassified sequences</taxon>
        <taxon>metagenomes</taxon>
        <taxon>organismal metagenomes</taxon>
    </lineage>
</organism>
<evidence type="ECO:0000256" key="1">
    <source>
        <dbReference type="ARBA" id="ARBA00022729"/>
    </source>
</evidence>
<comment type="caution">
    <text evidence="3">The sequence shown here is derived from an EMBL/GenBank/DDBJ whole genome shotgun (WGS) entry which is preliminary data.</text>
</comment>
<sequence>MKRKNFVLLISILLLASCSSKPKQGASTSGEDTLTGQIQLSGAFALYPMAVKWSDEFKKLHPNVRIDVSGGGAGKGMTDALAKVVDIGMVSREIYPEEISKGAVGFAVVKDAVVPTIHAENPEIESIRKIGLKKDIAKKLWDGQISTWGEILGTKSHTSVHVFTRSDACGAAETFAAWFGVKQENLTGTAVFGDPGLASAVQKDKVSIGYNNIGYAYDQKTRKPFEGLAIIPLDVNENGQIDPEEDFYGDTQSLIDAINDGRYPSPPARDLYLVTNGIPTKPEVLAFLQYVFTEGQQYAGETGYIGLSQEKLNKELNKIGQTIEQPVE</sequence>
<dbReference type="InterPro" id="IPR024370">
    <property type="entry name" value="PBP_domain"/>
</dbReference>
<gene>
    <name evidence="3" type="ORF">EZS27_015538</name>
</gene>
<dbReference type="SUPFAM" id="SSF53850">
    <property type="entry name" value="Periplasmic binding protein-like II"/>
    <property type="match status" value="1"/>
</dbReference>
<dbReference type="AlphaFoldDB" id="A0A5J4RSJ5"/>
<keyword evidence="1" id="KW-0732">Signal</keyword>
<dbReference type="InterPro" id="IPR050811">
    <property type="entry name" value="Phosphate_ABC_transporter"/>
</dbReference>
<evidence type="ECO:0000313" key="3">
    <source>
        <dbReference type="EMBL" id="KAA6336295.1"/>
    </source>
</evidence>